<comment type="caution">
    <text evidence="2">The sequence shown here is derived from an EMBL/GenBank/DDBJ whole genome shotgun (WGS) entry which is preliminary data.</text>
</comment>
<evidence type="ECO:0000256" key="1">
    <source>
        <dbReference type="SAM" id="Phobius"/>
    </source>
</evidence>
<dbReference type="AlphaFoldDB" id="A0A087B850"/>
<gene>
    <name evidence="2" type="ORF">BMAGN_1416</name>
</gene>
<feature type="transmembrane region" description="Helical" evidence="1">
    <location>
        <begin position="466"/>
        <end position="489"/>
    </location>
</feature>
<evidence type="ECO:0008006" key="4">
    <source>
        <dbReference type="Google" id="ProtNLM"/>
    </source>
</evidence>
<feature type="transmembrane region" description="Helical" evidence="1">
    <location>
        <begin position="77"/>
        <end position="98"/>
    </location>
</feature>
<dbReference type="EMBL" id="JGZB01000011">
    <property type="protein sequence ID" value="KFI67200.1"/>
    <property type="molecule type" value="Genomic_DNA"/>
</dbReference>
<feature type="transmembrane region" description="Helical" evidence="1">
    <location>
        <begin position="542"/>
        <end position="559"/>
    </location>
</feature>
<feature type="transmembrane region" description="Helical" evidence="1">
    <location>
        <begin position="509"/>
        <end position="530"/>
    </location>
</feature>
<keyword evidence="1" id="KW-0812">Transmembrane</keyword>
<evidence type="ECO:0000313" key="3">
    <source>
        <dbReference type="Proteomes" id="UP000029052"/>
    </source>
</evidence>
<proteinExistence type="predicted"/>
<dbReference type="InterPro" id="IPR046671">
    <property type="entry name" value="DUF6541"/>
</dbReference>
<feature type="transmembrane region" description="Helical" evidence="1">
    <location>
        <begin position="443"/>
        <end position="459"/>
    </location>
</feature>
<accession>A0A087B850</accession>
<protein>
    <recommendedName>
        <fullName evidence="4">Transmembrane protein alanine and leucine rich</fullName>
    </recommendedName>
</protein>
<organism evidence="2 3">
    <name type="scientific">Bifidobacterium magnum</name>
    <dbReference type="NCBI Taxonomy" id="1692"/>
    <lineage>
        <taxon>Bacteria</taxon>
        <taxon>Bacillati</taxon>
        <taxon>Actinomycetota</taxon>
        <taxon>Actinomycetes</taxon>
        <taxon>Bifidobacteriales</taxon>
        <taxon>Bifidobacteriaceae</taxon>
        <taxon>Bifidobacterium</taxon>
    </lineage>
</organism>
<evidence type="ECO:0000313" key="2">
    <source>
        <dbReference type="EMBL" id="KFI67200.1"/>
    </source>
</evidence>
<keyword evidence="1" id="KW-0472">Membrane</keyword>
<feature type="transmembrane region" description="Helical" evidence="1">
    <location>
        <begin position="263"/>
        <end position="280"/>
    </location>
</feature>
<sequence length="713" mass="78912">MQLASWNSVIWPIVAILGALYIPGAIGVRMLTVRGPERHGDCAYPVLRTLAWAPLLSVVVAAASGTAVYPLHIRWNWATYLVCYAIVLVVIAAIRMAVLAHERRKNPHIPRHKRTYALTYLREKVRNRRGTPAAPEPHGAFARVLPSVFGVLTAAVLIVARLVRHVPSPDQITQNYDTVFHTNVVANIVINGQASSLHALSPVRETYPIAFQQFAALGNLAAPSITVPAATMACWIAFAAIVYPISMLYLVRVICGRHMLTDFAAPALAAVAGGMPYLLLDWGTLYSMGTGQMLMPVLFAAAWRWFTVTWNRGARACWAGIGWMLLGTAAVSFAHFRVMMTFLLLVIPVFLYWCVQFGKYIRHRYGKRALRITLSCVVLAIVLVFLAGLAVFARMYLVNNTRPISSHLNGGQAQVTDTWGSAIMRFLTGTPINSLGQHMPVDWILAVLLAIAIVSIVALRTPWRRWGLLFLGSYVLLGIICVASAATMADWAKIITALWYKDQRRPFSAWAMVAIPLVCIGLIAFTDWWDTRMRTRKSVVRAIPRTLFCVLTVLCVLVSPQANAMAASVGTTMQFAQDGQDAPMLTQDEYLLLKRLAKDVPAQDTIVADPWNGSGFALAVGDRSLFYPHLAMVWDEDHAYLASHLDQIETDPRVCQILDQYHLRWYLDMGGSFMPSPQHAVFEGMDNVPHSALKLVDSQGRAALYEITACPVH</sequence>
<dbReference type="eggNOG" id="COG5617">
    <property type="taxonomic scope" value="Bacteria"/>
</dbReference>
<dbReference type="Pfam" id="PF20176">
    <property type="entry name" value="DUF6541"/>
    <property type="match status" value="1"/>
</dbReference>
<name>A0A087B850_9BIFI</name>
<dbReference type="Proteomes" id="UP000029052">
    <property type="component" value="Unassembled WGS sequence"/>
</dbReference>
<reference evidence="2 3" key="1">
    <citation type="submission" date="2014-03" db="EMBL/GenBank/DDBJ databases">
        <title>Genomics of Bifidobacteria.</title>
        <authorList>
            <person name="Ventura M."/>
            <person name="Milani C."/>
            <person name="Lugli G.A."/>
        </authorList>
    </citation>
    <scope>NUCLEOTIDE SEQUENCE [LARGE SCALE GENOMIC DNA]</scope>
    <source>
        <strain evidence="2 3">LMG 11591</strain>
    </source>
</reference>
<feature type="transmembrane region" description="Helical" evidence="1">
    <location>
        <begin position="144"/>
        <end position="163"/>
    </location>
</feature>
<keyword evidence="1" id="KW-1133">Transmembrane helix</keyword>
<feature type="transmembrane region" description="Helical" evidence="1">
    <location>
        <begin position="342"/>
        <end position="361"/>
    </location>
</feature>
<feature type="transmembrane region" description="Helical" evidence="1">
    <location>
        <begin position="373"/>
        <end position="397"/>
    </location>
</feature>
<feature type="transmembrane region" description="Helical" evidence="1">
    <location>
        <begin position="229"/>
        <end position="251"/>
    </location>
</feature>
<feature type="transmembrane region" description="Helical" evidence="1">
    <location>
        <begin position="49"/>
        <end position="71"/>
    </location>
</feature>
<feature type="transmembrane region" description="Helical" evidence="1">
    <location>
        <begin position="6"/>
        <end position="28"/>
    </location>
</feature>
<keyword evidence="3" id="KW-1185">Reference proteome</keyword>
<dbReference type="STRING" id="1692.BMAGN_1416"/>